<dbReference type="InterPro" id="IPR045107">
    <property type="entry name" value="SAC3/GANP/THP3"/>
</dbReference>
<dbReference type="GO" id="GO:0005634">
    <property type="term" value="C:nucleus"/>
    <property type="evidence" value="ECO:0007669"/>
    <property type="project" value="TreeGrafter"/>
</dbReference>
<dbReference type="InterPro" id="IPR056314">
    <property type="entry name" value="AP3B1/2_C"/>
</dbReference>
<protein>
    <submittedName>
        <fullName evidence="3">EOG090X0431</fullName>
    </submittedName>
</protein>
<dbReference type="PANTHER" id="PTHR12436">
    <property type="entry name" value="80 KDA MCM3-ASSOCIATED PROTEIN"/>
    <property type="match status" value="1"/>
</dbReference>
<feature type="compositionally biased region" description="Basic residues" evidence="1">
    <location>
        <begin position="562"/>
        <end position="577"/>
    </location>
</feature>
<feature type="compositionally biased region" description="Basic residues" evidence="1">
    <location>
        <begin position="526"/>
        <end position="539"/>
    </location>
</feature>
<dbReference type="FunFam" id="1.25.40.990:FF:000010">
    <property type="entry name" value="Leukocyte receptor cluster member"/>
    <property type="match status" value="1"/>
</dbReference>
<gene>
    <name evidence="3" type="primary">EOG090X0431</name>
</gene>
<feature type="region of interest" description="Disordered" evidence="1">
    <location>
        <begin position="228"/>
        <end position="350"/>
    </location>
</feature>
<feature type="compositionally biased region" description="Low complexity" evidence="1">
    <location>
        <begin position="336"/>
        <end position="346"/>
    </location>
</feature>
<dbReference type="EMBL" id="LR023316">
    <property type="protein sequence ID" value="SVE92935.1"/>
    <property type="molecule type" value="mRNA"/>
</dbReference>
<name>A0A4Y7NKZ3_9CRUS</name>
<accession>A0A4Y7NKZ3</accession>
<dbReference type="PANTHER" id="PTHR12436:SF4">
    <property type="entry name" value="LEUKOCYTE RECEPTOR CLUSTER MEMBER 8"/>
    <property type="match status" value="1"/>
</dbReference>
<feature type="domain" description="PCI" evidence="2">
    <location>
        <begin position="721"/>
        <end position="885"/>
    </location>
</feature>
<feature type="region of interest" description="Disordered" evidence="1">
    <location>
        <begin position="433"/>
        <end position="459"/>
    </location>
</feature>
<dbReference type="InterPro" id="IPR005062">
    <property type="entry name" value="SAC3/GANP/THP3_conserved"/>
</dbReference>
<dbReference type="Pfam" id="PF14796">
    <property type="entry name" value="AP3B1_C"/>
    <property type="match status" value="1"/>
</dbReference>
<proteinExistence type="evidence at transcript level"/>
<reference evidence="3" key="1">
    <citation type="submission" date="2018-08" db="EMBL/GenBank/DDBJ databases">
        <authorList>
            <person name="Cornetti L."/>
        </authorList>
    </citation>
    <scope>NUCLEOTIDE SEQUENCE</scope>
    <source>
        <strain evidence="3">DE-FRO-2-1</strain>
    </source>
</reference>
<feature type="region of interest" description="Disordered" evidence="1">
    <location>
        <begin position="506"/>
        <end position="578"/>
    </location>
</feature>
<dbReference type="Pfam" id="PF24080">
    <property type="entry name" value="AP3B1_C_2"/>
    <property type="match status" value="1"/>
</dbReference>
<dbReference type="Pfam" id="PF03399">
    <property type="entry name" value="SAC3_GANP"/>
    <property type="match status" value="1"/>
</dbReference>
<dbReference type="InterPro" id="IPR000717">
    <property type="entry name" value="PCI_dom"/>
</dbReference>
<dbReference type="PROSITE" id="PS50250">
    <property type="entry name" value="PCI"/>
    <property type="match status" value="1"/>
</dbReference>
<feature type="compositionally biased region" description="Low complexity" evidence="1">
    <location>
        <begin position="514"/>
        <end position="525"/>
    </location>
</feature>
<dbReference type="Gene3D" id="1.25.40.990">
    <property type="match status" value="1"/>
</dbReference>
<sequence>MVNIELSFVNTGTEELTDIKITNKNVPVGLSVHEFSSVARLLPGATTLVTLGIDFSDSTPNVPFDLTASGRIIKLNIRPSAGEILRPVTCSEGFFLNQATRLKGMNEHSSTLTQNLKAEDRKTICSKVFKACNVASITSSDLQTLRMSEQTNGNQQNSGQAANNMGWQQQQPFMGYYYTQPYPQYPYQAPQGQMGYYPYGSYPYNMVNPVQAQWMNQATWNTGVHGGYPAPAPTAKDIQHLPTSTQPPPPLPAAPPPAPPPPPPSPPPNIQSTASFEPPPPGSGVIKFTIPAKKLNKVSPNFLDKPPSQTQASQPSLKSNPPLSVPSQEPKENHFSAQGSGSKSSSLPAVDWPDSLRRYVERCFAMCQTSVDKDRVEIILKGKISSASRGGLAFTKDWDNEPLPNLHPNLHKEPMLPKPGGVLSQKPIGLAGTPPKVLRYSAPTTESKKDDGTSNATLSTDAKAKQNVVVKQALSGFKVFSNSPVGFNQGPMKGAKQGVISFKLKGNRKENISLRKTSSSSSSSRSRSRSRSPRARARSSSRSSLRSTSSSSSASPPPTPKKLSKSQQRKLKKKALGQKKGSILTVGFHWSSPEKLKKRQARFQQPKAQKSKVMHLTDNFYREDAGEEDWSKLHVIGTCMEVEKQFFRLTAAPDPATVRPIPILRKALAKVKAGWMNNPDYRWTCDQLKSIRQDLTVQGIRDEFTVEVYETHARIALEASDHEEFNQCQTQLKALHHDMGGKNKNEFIAYRILYYIFTKSTMDITTTLANLSREEKVDECIAYALEIRSAWALSNFRRFFRLYSQAPRMSAHLISWFADRERKLALKTLIKAFRPSIPVEMATTLLGFPELDAWLNFSKELPIVYLDDRRTQIDCKNSALNLNSW</sequence>
<dbReference type="InterPro" id="IPR029390">
    <property type="entry name" value="AP3B_C"/>
</dbReference>
<dbReference type="AlphaFoldDB" id="A0A4Y7NKZ3"/>
<evidence type="ECO:0000313" key="3">
    <source>
        <dbReference type="EMBL" id="SVE92935.1"/>
    </source>
</evidence>
<organism evidence="3">
    <name type="scientific">Moina brachiata</name>
    <dbReference type="NCBI Taxonomy" id="675436"/>
    <lineage>
        <taxon>Eukaryota</taxon>
        <taxon>Metazoa</taxon>
        <taxon>Ecdysozoa</taxon>
        <taxon>Arthropoda</taxon>
        <taxon>Crustacea</taxon>
        <taxon>Branchiopoda</taxon>
        <taxon>Diplostraca</taxon>
        <taxon>Cladocera</taxon>
        <taxon>Anomopoda</taxon>
        <taxon>Moinidae</taxon>
        <taxon>Moina</taxon>
    </lineage>
</organism>
<feature type="compositionally biased region" description="Low complexity" evidence="1">
    <location>
        <begin position="540"/>
        <end position="554"/>
    </location>
</feature>
<evidence type="ECO:0000259" key="2">
    <source>
        <dbReference type="PROSITE" id="PS50250"/>
    </source>
</evidence>
<evidence type="ECO:0000256" key="1">
    <source>
        <dbReference type="SAM" id="MobiDB-lite"/>
    </source>
</evidence>
<feature type="compositionally biased region" description="Pro residues" evidence="1">
    <location>
        <begin position="245"/>
        <end position="269"/>
    </location>
</feature>
<feature type="compositionally biased region" description="Polar residues" evidence="1">
    <location>
        <begin position="307"/>
        <end position="327"/>
    </location>
</feature>